<dbReference type="Pfam" id="PF04290">
    <property type="entry name" value="DctQ"/>
    <property type="match status" value="1"/>
</dbReference>
<comment type="caution">
    <text evidence="11">The sequence shown here is derived from an EMBL/GenBank/DDBJ whole genome shotgun (WGS) entry which is preliminary data.</text>
</comment>
<dbReference type="InterPro" id="IPR055348">
    <property type="entry name" value="DctQ"/>
</dbReference>
<evidence type="ECO:0000259" key="10">
    <source>
        <dbReference type="Pfam" id="PF04290"/>
    </source>
</evidence>
<dbReference type="STRING" id="1101373.A9O67_02780"/>
<evidence type="ECO:0000256" key="9">
    <source>
        <dbReference type="RuleBase" id="RU369079"/>
    </source>
</evidence>
<comment type="subcellular location">
    <subcellularLocation>
        <location evidence="1 9">Cell inner membrane</location>
        <topology evidence="1 9">Multi-pass membrane protein</topology>
    </subcellularLocation>
</comment>
<evidence type="ECO:0000256" key="5">
    <source>
        <dbReference type="ARBA" id="ARBA00022692"/>
    </source>
</evidence>
<evidence type="ECO:0000313" key="11">
    <source>
        <dbReference type="EMBL" id="OBS31130.1"/>
    </source>
</evidence>
<dbReference type="PANTHER" id="PTHR35011">
    <property type="entry name" value="2,3-DIKETO-L-GULONATE TRAP TRANSPORTER SMALL PERMEASE PROTEIN YIAM"/>
    <property type="match status" value="1"/>
</dbReference>
<feature type="transmembrane region" description="Helical" evidence="9">
    <location>
        <begin position="46"/>
        <end position="64"/>
    </location>
</feature>
<dbReference type="PANTHER" id="PTHR35011:SF10">
    <property type="entry name" value="TRAP TRANSPORTER SMALL PERMEASE PROTEIN"/>
    <property type="match status" value="1"/>
</dbReference>
<keyword evidence="7 9" id="KW-0472">Membrane</keyword>
<evidence type="ECO:0000256" key="8">
    <source>
        <dbReference type="ARBA" id="ARBA00038436"/>
    </source>
</evidence>
<feature type="transmembrane region" description="Helical" evidence="9">
    <location>
        <begin position="12"/>
        <end position="34"/>
    </location>
</feature>
<reference evidence="11 12" key="1">
    <citation type="submission" date="2016-06" db="EMBL/GenBank/DDBJ databases">
        <title>Genome sequence of Tepidimonas fonticaldi PL17.</title>
        <authorList>
            <person name="Pinnaka A.K."/>
        </authorList>
    </citation>
    <scope>NUCLEOTIDE SEQUENCE [LARGE SCALE GENOMIC DNA]</scope>
    <source>
        <strain evidence="11 12">PL17</strain>
    </source>
</reference>
<keyword evidence="4 9" id="KW-0997">Cell inner membrane</keyword>
<evidence type="ECO:0000313" key="12">
    <source>
        <dbReference type="Proteomes" id="UP000091969"/>
    </source>
</evidence>
<name>A0A1A6DWG2_9BURK</name>
<evidence type="ECO:0000256" key="4">
    <source>
        <dbReference type="ARBA" id="ARBA00022519"/>
    </source>
</evidence>
<gene>
    <name evidence="11" type="ORF">A9O67_02780</name>
</gene>
<keyword evidence="12" id="KW-1185">Reference proteome</keyword>
<dbReference type="GO" id="GO:0022857">
    <property type="term" value="F:transmembrane transporter activity"/>
    <property type="evidence" value="ECO:0007669"/>
    <property type="project" value="UniProtKB-UniRule"/>
</dbReference>
<evidence type="ECO:0000256" key="6">
    <source>
        <dbReference type="ARBA" id="ARBA00022989"/>
    </source>
</evidence>
<feature type="domain" description="Tripartite ATP-independent periplasmic transporters DctQ component" evidence="10">
    <location>
        <begin position="24"/>
        <end position="154"/>
    </location>
</feature>
<dbReference type="InterPro" id="IPR007387">
    <property type="entry name" value="TRAP_DctQ"/>
</dbReference>
<evidence type="ECO:0000256" key="3">
    <source>
        <dbReference type="ARBA" id="ARBA00022475"/>
    </source>
</evidence>
<dbReference type="GO" id="GO:0005886">
    <property type="term" value="C:plasma membrane"/>
    <property type="evidence" value="ECO:0007669"/>
    <property type="project" value="UniProtKB-SubCell"/>
</dbReference>
<accession>A0A1A6DWG2</accession>
<dbReference type="OrthoDB" id="26202at2"/>
<protein>
    <recommendedName>
        <fullName evidence="9">TRAP transporter small permease protein</fullName>
    </recommendedName>
</protein>
<dbReference type="GO" id="GO:0015740">
    <property type="term" value="P:C4-dicarboxylate transport"/>
    <property type="evidence" value="ECO:0007669"/>
    <property type="project" value="TreeGrafter"/>
</dbReference>
<feature type="transmembrane region" description="Helical" evidence="9">
    <location>
        <begin position="85"/>
        <end position="106"/>
    </location>
</feature>
<evidence type="ECO:0000256" key="2">
    <source>
        <dbReference type="ARBA" id="ARBA00022448"/>
    </source>
</evidence>
<organism evidence="11 12">
    <name type="scientific">Tepidimonas fonticaldi</name>
    <dbReference type="NCBI Taxonomy" id="1101373"/>
    <lineage>
        <taxon>Bacteria</taxon>
        <taxon>Pseudomonadati</taxon>
        <taxon>Pseudomonadota</taxon>
        <taxon>Betaproteobacteria</taxon>
        <taxon>Burkholderiales</taxon>
        <taxon>Tepidimonas</taxon>
    </lineage>
</organism>
<comment type="subunit">
    <text evidence="9">The complex comprises the extracytoplasmic solute receptor protein and the two transmembrane proteins.</text>
</comment>
<feature type="transmembrane region" description="Helical" evidence="9">
    <location>
        <begin position="126"/>
        <end position="147"/>
    </location>
</feature>
<dbReference type="AlphaFoldDB" id="A0A1A6DWG2"/>
<dbReference type="Proteomes" id="UP000091969">
    <property type="component" value="Unassembled WGS sequence"/>
</dbReference>
<keyword evidence="6 9" id="KW-1133">Transmembrane helix</keyword>
<comment type="function">
    <text evidence="9">Part of the tripartite ATP-independent periplasmic (TRAP) transport system.</text>
</comment>
<keyword evidence="2 9" id="KW-0813">Transport</keyword>
<dbReference type="EMBL" id="LZDH01000045">
    <property type="protein sequence ID" value="OBS31130.1"/>
    <property type="molecule type" value="Genomic_DNA"/>
</dbReference>
<keyword evidence="5 9" id="KW-0812">Transmembrane</keyword>
<evidence type="ECO:0000256" key="7">
    <source>
        <dbReference type="ARBA" id="ARBA00023136"/>
    </source>
</evidence>
<keyword evidence="3" id="KW-1003">Cell membrane</keyword>
<dbReference type="RefSeq" id="WP_068607933.1">
    <property type="nucleotide sequence ID" value="NZ_LZDH01000045.1"/>
</dbReference>
<sequence>MKALNRLFDLAAWLAAGFLIGTLAMVLFGIAGRLWPALALPGSDAYAGYCMAAAAFLALAPTLRRGEHIRVMLVLQRLPVPARRAVELAVHAVGLALAGGLAWFSLRLVWQSHAFHDISTGLDATPLWIPQLGMAAGTVLLVLALAVQFVEHLRGQPAPAAPGDEPARIE</sequence>
<proteinExistence type="inferred from homology"/>
<comment type="similarity">
    <text evidence="8 9">Belongs to the TRAP transporter small permease family.</text>
</comment>
<evidence type="ECO:0000256" key="1">
    <source>
        <dbReference type="ARBA" id="ARBA00004429"/>
    </source>
</evidence>